<reference evidence="8" key="1">
    <citation type="submission" date="2017-06" db="EMBL/GenBank/DDBJ databases">
        <authorList>
            <person name="Varghese N."/>
            <person name="Submissions S."/>
        </authorList>
    </citation>
    <scope>NUCLEOTIDE SEQUENCE [LARGE SCALE GENOMIC DNA]</scope>
    <source>
        <strain evidence="8">JCM 23211</strain>
    </source>
</reference>
<feature type="transmembrane region" description="Helical" evidence="6">
    <location>
        <begin position="51"/>
        <end position="81"/>
    </location>
</feature>
<organism evidence="7 8">
    <name type="scientific">Rhodococcoides kyotonense</name>
    <dbReference type="NCBI Taxonomy" id="398843"/>
    <lineage>
        <taxon>Bacteria</taxon>
        <taxon>Bacillati</taxon>
        <taxon>Actinomycetota</taxon>
        <taxon>Actinomycetes</taxon>
        <taxon>Mycobacteriales</taxon>
        <taxon>Nocardiaceae</taxon>
        <taxon>Rhodococcoides</taxon>
    </lineage>
</organism>
<name>A0A239E1K4_9NOCA</name>
<dbReference type="AlphaFoldDB" id="A0A239E1K4"/>
<accession>A0A239E1K4</accession>
<comment type="subcellular location">
    <subcellularLocation>
        <location evidence="1">Membrane</location>
        <topology evidence="1">Multi-pass membrane protein</topology>
    </subcellularLocation>
</comment>
<feature type="transmembrane region" description="Helical" evidence="6">
    <location>
        <begin position="123"/>
        <end position="143"/>
    </location>
</feature>
<dbReference type="EMBL" id="FZOW01000002">
    <property type="protein sequence ID" value="SNS38615.1"/>
    <property type="molecule type" value="Genomic_DNA"/>
</dbReference>
<gene>
    <name evidence="7" type="ORF">SAMN05421642_102157</name>
</gene>
<feature type="transmembrane region" description="Helical" evidence="6">
    <location>
        <begin position="220"/>
        <end position="241"/>
    </location>
</feature>
<keyword evidence="5 6" id="KW-0472">Membrane</keyword>
<keyword evidence="3 6" id="KW-0812">Transmembrane</keyword>
<evidence type="ECO:0000256" key="5">
    <source>
        <dbReference type="ARBA" id="ARBA00023136"/>
    </source>
</evidence>
<dbReference type="InterPro" id="IPR005226">
    <property type="entry name" value="UPF0014_fam"/>
</dbReference>
<dbReference type="GO" id="GO:0005886">
    <property type="term" value="C:plasma membrane"/>
    <property type="evidence" value="ECO:0007669"/>
    <property type="project" value="TreeGrafter"/>
</dbReference>
<dbReference type="Pfam" id="PF03649">
    <property type="entry name" value="UPF0014"/>
    <property type="match status" value="1"/>
</dbReference>
<dbReference type="PANTHER" id="PTHR30028">
    <property type="entry name" value="UPF0014 INNER MEMBRANE PROTEIN YBBM-RELATED"/>
    <property type="match status" value="1"/>
</dbReference>
<feature type="transmembrane region" description="Helical" evidence="6">
    <location>
        <begin position="93"/>
        <end position="117"/>
    </location>
</feature>
<proteinExistence type="inferred from homology"/>
<feature type="transmembrane region" description="Helical" evidence="6">
    <location>
        <begin position="193"/>
        <end position="214"/>
    </location>
</feature>
<dbReference type="PANTHER" id="PTHR30028:SF0">
    <property type="entry name" value="PROTEIN ALUMINUM SENSITIVE 3"/>
    <property type="match status" value="1"/>
</dbReference>
<evidence type="ECO:0000256" key="6">
    <source>
        <dbReference type="SAM" id="Phobius"/>
    </source>
</evidence>
<comment type="similarity">
    <text evidence="2">Belongs to the UPF0014 family.</text>
</comment>
<sequence>MHMSSSLAQPGIPLAVLCVVMVLLAALVYRVSAIGRVATVPAAALRGFLQLAAVSLILAAALAHLWSSLLVLVVMFAAAAFTSIRRSEAGRSGLWLTVPLAVGIGVVVPLCLVTGVVPAEGIAIVPVGGIILGGTMTATSLSARRALDALSDRHGEVEAALSLGLSERDSRLEVVRPTAGDALLPGLDQTRTVGLVTLPGAFVGVLLASGSAIQAGAVQILVLTGLLLAQTLAVALTVDFVSRGLVNRS</sequence>
<protein>
    <submittedName>
        <fullName evidence="7">Putative ABC transport system permease protein</fullName>
    </submittedName>
</protein>
<evidence type="ECO:0000256" key="1">
    <source>
        <dbReference type="ARBA" id="ARBA00004141"/>
    </source>
</evidence>
<evidence type="ECO:0000313" key="7">
    <source>
        <dbReference type="EMBL" id="SNS38615.1"/>
    </source>
</evidence>
<keyword evidence="4 6" id="KW-1133">Transmembrane helix</keyword>
<dbReference type="Proteomes" id="UP000198327">
    <property type="component" value="Unassembled WGS sequence"/>
</dbReference>
<evidence type="ECO:0000256" key="3">
    <source>
        <dbReference type="ARBA" id="ARBA00022692"/>
    </source>
</evidence>
<evidence type="ECO:0000256" key="2">
    <source>
        <dbReference type="ARBA" id="ARBA00005268"/>
    </source>
</evidence>
<feature type="transmembrane region" description="Helical" evidence="6">
    <location>
        <begin position="12"/>
        <end position="31"/>
    </location>
</feature>
<evidence type="ECO:0000313" key="8">
    <source>
        <dbReference type="Proteomes" id="UP000198327"/>
    </source>
</evidence>
<evidence type="ECO:0000256" key="4">
    <source>
        <dbReference type="ARBA" id="ARBA00022989"/>
    </source>
</evidence>
<keyword evidence="8" id="KW-1185">Reference proteome</keyword>